<dbReference type="InterPro" id="IPR037185">
    <property type="entry name" value="EmrE-like"/>
</dbReference>
<keyword evidence="3 6" id="KW-0812">Transmembrane</keyword>
<dbReference type="OrthoDB" id="149142at2"/>
<dbReference type="EMBL" id="CP009416">
    <property type="protein sequence ID" value="AJD91977.1"/>
    <property type="molecule type" value="Genomic_DNA"/>
</dbReference>
<comment type="similarity">
    <text evidence="2">Belongs to the EamA transporter family.</text>
</comment>
<accession>A0A0B5ATD4</accession>
<dbReference type="KEGG" id="jeo:JMA_26600"/>
<feature type="transmembrane region" description="Helical" evidence="6">
    <location>
        <begin position="120"/>
        <end position="138"/>
    </location>
</feature>
<dbReference type="InterPro" id="IPR050638">
    <property type="entry name" value="AA-Vitamin_Transporters"/>
</dbReference>
<keyword evidence="9" id="KW-1185">Reference proteome</keyword>
<dbReference type="SUPFAM" id="SSF103481">
    <property type="entry name" value="Multidrug resistance efflux transporter EmrE"/>
    <property type="match status" value="2"/>
</dbReference>
<name>A0A0B5ATD4_9BACL</name>
<evidence type="ECO:0000313" key="8">
    <source>
        <dbReference type="EMBL" id="AJD91977.1"/>
    </source>
</evidence>
<evidence type="ECO:0000256" key="6">
    <source>
        <dbReference type="SAM" id="Phobius"/>
    </source>
</evidence>
<comment type="subcellular location">
    <subcellularLocation>
        <location evidence="1">Endomembrane system</location>
        <topology evidence="1">Multi-pass membrane protein</topology>
    </subcellularLocation>
</comment>
<dbReference type="AlphaFoldDB" id="A0A0B5ATD4"/>
<evidence type="ECO:0000313" key="9">
    <source>
        <dbReference type="Proteomes" id="UP000031449"/>
    </source>
</evidence>
<sequence>MRAYAALGGLSLIWGLSFVFIKILAESAGVWGTVFIRCAAGALILLPILIAQWHKIERPIPWKHLIVIGVMNAALPWALIALSETRIASNTASVLNATTPVFAGLIGFFLFKQRLKLQQWIGILIGFTGVLVLIDFQIGGIFGSAFIGVGTMMLGAMCYGFGSHYVRRFTPATGVVLLSATSLITGAIVGLVMMTINGYSVMSFTYDTSFWLSAIGLGCFGSGIAYLLFYYMIRQKSPEFATTVTYLAPVSAMIWGSVLLDETITPSLVGGMIIIFAGIYYANRRPWKNARGLNKTSA</sequence>
<keyword evidence="5 6" id="KW-0472">Membrane</keyword>
<feature type="transmembrane region" description="Helical" evidence="6">
    <location>
        <begin position="31"/>
        <end position="53"/>
    </location>
</feature>
<gene>
    <name evidence="8" type="ORF">JMA_26600</name>
</gene>
<evidence type="ECO:0000256" key="5">
    <source>
        <dbReference type="ARBA" id="ARBA00023136"/>
    </source>
</evidence>
<feature type="transmembrane region" description="Helical" evidence="6">
    <location>
        <begin position="144"/>
        <end position="162"/>
    </location>
</feature>
<evidence type="ECO:0000256" key="2">
    <source>
        <dbReference type="ARBA" id="ARBA00007362"/>
    </source>
</evidence>
<evidence type="ECO:0000256" key="3">
    <source>
        <dbReference type="ARBA" id="ARBA00022692"/>
    </source>
</evidence>
<feature type="transmembrane region" description="Helical" evidence="6">
    <location>
        <begin position="94"/>
        <end position="111"/>
    </location>
</feature>
<feature type="domain" description="EamA" evidence="7">
    <location>
        <begin position="9"/>
        <end position="133"/>
    </location>
</feature>
<dbReference type="PANTHER" id="PTHR32322:SF2">
    <property type="entry name" value="EAMA DOMAIN-CONTAINING PROTEIN"/>
    <property type="match status" value="1"/>
</dbReference>
<dbReference type="Gene3D" id="1.10.3730.20">
    <property type="match status" value="1"/>
</dbReference>
<reference evidence="8 9" key="1">
    <citation type="submission" date="2014-08" db="EMBL/GenBank/DDBJ databases">
        <title>Complete genome of a marine bacteria Jeotgalibacillus malaysiensis.</title>
        <authorList>
            <person name="Yaakop A.S."/>
            <person name="Chan K.-G."/>
            <person name="Goh K.M."/>
        </authorList>
    </citation>
    <scope>NUCLEOTIDE SEQUENCE [LARGE SCALE GENOMIC DNA]</scope>
    <source>
        <strain evidence="8 9">D5</strain>
    </source>
</reference>
<feature type="transmembrane region" description="Helical" evidence="6">
    <location>
        <begin position="208"/>
        <end position="233"/>
    </location>
</feature>
<evidence type="ECO:0000256" key="4">
    <source>
        <dbReference type="ARBA" id="ARBA00022989"/>
    </source>
</evidence>
<organism evidence="8 9">
    <name type="scientific">Jeotgalibacillus malaysiensis</name>
    <dbReference type="NCBI Taxonomy" id="1508404"/>
    <lineage>
        <taxon>Bacteria</taxon>
        <taxon>Bacillati</taxon>
        <taxon>Bacillota</taxon>
        <taxon>Bacilli</taxon>
        <taxon>Bacillales</taxon>
        <taxon>Caryophanaceae</taxon>
        <taxon>Jeotgalibacillus</taxon>
    </lineage>
</organism>
<dbReference type="GO" id="GO:0016020">
    <property type="term" value="C:membrane"/>
    <property type="evidence" value="ECO:0007669"/>
    <property type="project" value="UniProtKB-SubCell"/>
</dbReference>
<keyword evidence="4 6" id="KW-1133">Transmembrane helix</keyword>
<feature type="transmembrane region" description="Helical" evidence="6">
    <location>
        <begin position="264"/>
        <end position="282"/>
    </location>
</feature>
<dbReference type="BioCyc" id="JESP1508404:G14D9-11940-MONOMER"/>
<protein>
    <recommendedName>
        <fullName evidence="7">EamA domain-containing protein</fullName>
    </recommendedName>
</protein>
<dbReference type="STRING" id="1508404.JMA_26600"/>
<dbReference type="Proteomes" id="UP000031449">
    <property type="component" value="Chromosome"/>
</dbReference>
<feature type="transmembrane region" description="Helical" evidence="6">
    <location>
        <begin position="65"/>
        <end position="82"/>
    </location>
</feature>
<feature type="transmembrane region" description="Helical" evidence="6">
    <location>
        <begin position="7"/>
        <end position="25"/>
    </location>
</feature>
<feature type="transmembrane region" description="Helical" evidence="6">
    <location>
        <begin position="174"/>
        <end position="196"/>
    </location>
</feature>
<dbReference type="HOGENOM" id="CLU_033863_5_2_9"/>
<dbReference type="PANTHER" id="PTHR32322">
    <property type="entry name" value="INNER MEMBRANE TRANSPORTER"/>
    <property type="match status" value="1"/>
</dbReference>
<feature type="domain" description="EamA" evidence="7">
    <location>
        <begin position="147"/>
        <end position="282"/>
    </location>
</feature>
<proteinExistence type="inferred from homology"/>
<dbReference type="InterPro" id="IPR000620">
    <property type="entry name" value="EamA_dom"/>
</dbReference>
<evidence type="ECO:0000259" key="7">
    <source>
        <dbReference type="Pfam" id="PF00892"/>
    </source>
</evidence>
<dbReference type="Pfam" id="PF00892">
    <property type="entry name" value="EamA"/>
    <property type="match status" value="2"/>
</dbReference>
<evidence type="ECO:0000256" key="1">
    <source>
        <dbReference type="ARBA" id="ARBA00004127"/>
    </source>
</evidence>
<feature type="transmembrane region" description="Helical" evidence="6">
    <location>
        <begin position="240"/>
        <end position="258"/>
    </location>
</feature>